<keyword evidence="1" id="KW-0472">Membrane</keyword>
<dbReference type="PANTHER" id="PTHR36834:SF1">
    <property type="entry name" value="INTEGRAL MEMBRANE PROTEIN"/>
    <property type="match status" value="1"/>
</dbReference>
<dbReference type="InterPro" id="IPR053150">
    <property type="entry name" value="Teicoplanin_resist-assoc"/>
</dbReference>
<reference evidence="3 4" key="1">
    <citation type="submission" date="2023-07" db="EMBL/GenBank/DDBJ databases">
        <title>Sorghum-associated microbial communities from plants grown in Nebraska, USA.</title>
        <authorList>
            <person name="Schachtman D."/>
        </authorList>
    </citation>
    <scope>NUCLEOTIDE SEQUENCE [LARGE SCALE GENOMIC DNA]</scope>
    <source>
        <strain evidence="3 4">CC482</strain>
    </source>
</reference>
<comment type="caution">
    <text evidence="3">The sequence shown here is derived from an EMBL/GenBank/DDBJ whole genome shotgun (WGS) entry which is preliminary data.</text>
</comment>
<keyword evidence="1" id="KW-1133">Transmembrane helix</keyword>
<feature type="transmembrane region" description="Helical" evidence="1">
    <location>
        <begin position="169"/>
        <end position="188"/>
    </location>
</feature>
<name>A0ABT9U9E1_PAEHA</name>
<evidence type="ECO:0000256" key="1">
    <source>
        <dbReference type="SAM" id="Phobius"/>
    </source>
</evidence>
<dbReference type="PANTHER" id="PTHR36834">
    <property type="entry name" value="MEMBRANE PROTEIN-RELATED"/>
    <property type="match status" value="1"/>
</dbReference>
<feature type="transmembrane region" description="Helical" evidence="1">
    <location>
        <begin position="200"/>
        <end position="221"/>
    </location>
</feature>
<sequence length="233" mass="26617">MNPFEEYLIKILQNVDASAETKRELYEEFLDHLEQLRSSYVNDGVQDKNAIKLAIADFGESGLVGSLINKAVSPNRKWLQAVVWSVFTTYALVVVYQLLLSPSRLLQRQHRWEWALPPNLTPFRSILQYANGFQHYNFDIWFFNLFGNVLLFIPLGFLLPILFAKARRFSTTIVWSMLASLAIELTQFGARLGSFDVDDLILNVLGGAIGYAVWTMAAVGWRLTLQKLRPALE</sequence>
<keyword evidence="4" id="KW-1185">Reference proteome</keyword>
<feature type="domain" description="VanZ-like" evidence="2">
    <location>
        <begin position="87"/>
        <end position="216"/>
    </location>
</feature>
<evidence type="ECO:0000259" key="2">
    <source>
        <dbReference type="Pfam" id="PF04892"/>
    </source>
</evidence>
<dbReference type="RefSeq" id="WP_307207387.1">
    <property type="nucleotide sequence ID" value="NZ_JAUSSU010000011.1"/>
</dbReference>
<keyword evidence="1" id="KW-0812">Transmembrane</keyword>
<organism evidence="3 4">
    <name type="scientific">Paenibacillus harenae</name>
    <dbReference type="NCBI Taxonomy" id="306543"/>
    <lineage>
        <taxon>Bacteria</taxon>
        <taxon>Bacillati</taxon>
        <taxon>Bacillota</taxon>
        <taxon>Bacilli</taxon>
        <taxon>Bacillales</taxon>
        <taxon>Paenibacillaceae</taxon>
        <taxon>Paenibacillus</taxon>
    </lineage>
</organism>
<proteinExistence type="predicted"/>
<feature type="transmembrane region" description="Helical" evidence="1">
    <location>
        <begin position="140"/>
        <end position="162"/>
    </location>
</feature>
<dbReference type="Pfam" id="PF04892">
    <property type="entry name" value="VanZ"/>
    <property type="match status" value="1"/>
</dbReference>
<dbReference type="EMBL" id="JAUSSU010000011">
    <property type="protein sequence ID" value="MDQ0115616.1"/>
    <property type="molecule type" value="Genomic_DNA"/>
</dbReference>
<dbReference type="Proteomes" id="UP001229346">
    <property type="component" value="Unassembled WGS sequence"/>
</dbReference>
<feature type="transmembrane region" description="Helical" evidence="1">
    <location>
        <begin position="78"/>
        <end position="99"/>
    </location>
</feature>
<accession>A0ABT9U9E1</accession>
<evidence type="ECO:0000313" key="3">
    <source>
        <dbReference type="EMBL" id="MDQ0115616.1"/>
    </source>
</evidence>
<gene>
    <name evidence="3" type="ORF">J2T15_005083</name>
</gene>
<protein>
    <submittedName>
        <fullName evidence="3">Glycopeptide antibiotics resistance protein</fullName>
    </submittedName>
</protein>
<dbReference type="InterPro" id="IPR006976">
    <property type="entry name" value="VanZ-like"/>
</dbReference>
<evidence type="ECO:0000313" key="4">
    <source>
        <dbReference type="Proteomes" id="UP001229346"/>
    </source>
</evidence>